<protein>
    <submittedName>
        <fullName evidence="2">Uncharacterized protein</fullName>
    </submittedName>
</protein>
<sequence>MELIMLCIALFVFFFGSVIAMQAIEFGFRVGDKALEASGKLVKLPFKIAFKLICFAGKHLIKRLMKNKPQEVTIKPIFAVTPLELQHMRNNNLLQSGKRQPVLIEHPPQQTK</sequence>
<organism evidence="2 3">
    <name type="scientific">Dasania phycosphaerae</name>
    <dbReference type="NCBI Taxonomy" id="2950436"/>
    <lineage>
        <taxon>Bacteria</taxon>
        <taxon>Pseudomonadati</taxon>
        <taxon>Pseudomonadota</taxon>
        <taxon>Gammaproteobacteria</taxon>
        <taxon>Cellvibrionales</taxon>
        <taxon>Spongiibacteraceae</taxon>
        <taxon>Dasania</taxon>
    </lineage>
</organism>
<proteinExistence type="predicted"/>
<dbReference type="AlphaFoldDB" id="A0A9J6RPK4"/>
<evidence type="ECO:0000313" key="3">
    <source>
        <dbReference type="Proteomes" id="UP001069090"/>
    </source>
</evidence>
<accession>A0A9J6RPK4</accession>
<dbReference type="RefSeq" id="WP_004748851.1">
    <property type="nucleotide sequence ID" value="NZ_JAPTGG010000013.1"/>
</dbReference>
<feature type="region of interest" description="Disordered" evidence="1">
    <location>
        <begin position="93"/>
        <end position="112"/>
    </location>
</feature>
<name>A0A9J6RPK4_9GAMM</name>
<dbReference type="Proteomes" id="UP001069090">
    <property type="component" value="Unassembled WGS sequence"/>
</dbReference>
<dbReference type="GeneID" id="23447988"/>
<gene>
    <name evidence="2" type="ORF">O0V09_14825</name>
</gene>
<comment type="caution">
    <text evidence="2">The sequence shown here is derived from an EMBL/GenBank/DDBJ whole genome shotgun (WGS) entry which is preliminary data.</text>
</comment>
<evidence type="ECO:0000313" key="2">
    <source>
        <dbReference type="EMBL" id="MCZ0866483.1"/>
    </source>
</evidence>
<reference evidence="2 3" key="1">
    <citation type="submission" date="2022-12" db="EMBL/GenBank/DDBJ databases">
        <title>Dasania phycosphaerae sp. nov., isolated from particulate material of the south coast of Korea.</title>
        <authorList>
            <person name="Jiang Y."/>
        </authorList>
    </citation>
    <scope>NUCLEOTIDE SEQUENCE [LARGE SCALE GENOMIC DNA]</scope>
    <source>
        <strain evidence="2 3">GY-19</strain>
    </source>
</reference>
<keyword evidence="3" id="KW-1185">Reference proteome</keyword>
<dbReference type="EMBL" id="JAPTGG010000013">
    <property type="protein sequence ID" value="MCZ0866483.1"/>
    <property type="molecule type" value="Genomic_DNA"/>
</dbReference>
<evidence type="ECO:0000256" key="1">
    <source>
        <dbReference type="SAM" id="MobiDB-lite"/>
    </source>
</evidence>